<evidence type="ECO:0000313" key="1">
    <source>
        <dbReference type="EMBL" id="SUI56625.1"/>
    </source>
</evidence>
<accession>A0A379Z8K0</accession>
<organism evidence="1 2">
    <name type="scientific">Shigella flexneri</name>
    <dbReference type="NCBI Taxonomy" id="623"/>
    <lineage>
        <taxon>Bacteria</taxon>
        <taxon>Pseudomonadati</taxon>
        <taxon>Pseudomonadota</taxon>
        <taxon>Gammaproteobacteria</taxon>
        <taxon>Enterobacterales</taxon>
        <taxon>Enterobacteriaceae</taxon>
        <taxon>Shigella</taxon>
    </lineage>
</organism>
<proteinExistence type="predicted"/>
<dbReference type="Proteomes" id="UP000254880">
    <property type="component" value="Unassembled WGS sequence"/>
</dbReference>
<name>A0A379Z8K0_SHIFL</name>
<dbReference type="EMBL" id="UGYT01000001">
    <property type="protein sequence ID" value="SUI56625.1"/>
    <property type="molecule type" value="Genomic_DNA"/>
</dbReference>
<reference evidence="1 2" key="1">
    <citation type="submission" date="2018-06" db="EMBL/GenBank/DDBJ databases">
        <authorList>
            <consortium name="Pathogen Informatics"/>
            <person name="Doyle S."/>
        </authorList>
    </citation>
    <scope>NUCLEOTIDE SEQUENCE [LARGE SCALE GENOMIC DNA]</scope>
    <source>
        <strain evidence="1 2">NCTC9783</strain>
    </source>
</reference>
<dbReference type="AlphaFoldDB" id="A0A379Z8K0"/>
<protein>
    <submittedName>
        <fullName evidence="1">IS600 ORF2</fullName>
    </submittedName>
</protein>
<sequence length="440" mass="48701">MNASSINQTYLHDKNPGDVISLYGTLDNIPLVVKECTGKNHQINVKAKLPQERSEKVEDMCERMKGGISMFNHTTKTADNIEHNLQLSFLVGSRPSITNKYSAKDVGPDILALPVNVYHADFKIKINNAVEKASSIVLCAVQKNLHAARKVLSGIIGNVPKNNKPKTIIFDLRFLSAIKQKVFLGSEKPLFVKHTAMMREACKELPQSVEYVPLACEAHSHRSVALAKTVAAPIMATGVGLALMYATSSGPYYAQSLSGSPDIEMIKNRMAELFNQSDISVRNKYSPAFDKWNELVDKLNHERNTVPFACLTTILATAINETLEGDTNVAVVMGCKSAKDRTISIVLGNSMLQTLLEKRLADSGEIENLFDQQGYFSCDSLTSEELMMLKDLFDIRVLHVSNKFNVGLQGNINTDVLQDSFFKNVDFIHEYNSYTVGMGV</sequence>
<evidence type="ECO:0000313" key="2">
    <source>
        <dbReference type="Proteomes" id="UP000254880"/>
    </source>
</evidence>
<gene>
    <name evidence="1" type="ORF">NCTC9783_00730</name>
</gene>